<evidence type="ECO:0000256" key="2">
    <source>
        <dbReference type="ARBA" id="ARBA00022842"/>
    </source>
</evidence>
<dbReference type="InterPro" id="IPR005630">
    <property type="entry name" value="Terpene_synthase_metal-bd"/>
</dbReference>
<evidence type="ECO:0000313" key="6">
    <source>
        <dbReference type="Proteomes" id="UP001237642"/>
    </source>
</evidence>
<sequence length="145" mass="16895">MLLLPQYAKARIFLTKVISLLSIVDVMYDVYGTAEELQQFSDAIEKYFKRLTRSYQQEAKWFQISYFPTFEEYMSVACESDGLKMLAVTSSVLMGNFATREAFEWMSKDPSILRAISVILRAIFELWWFGIQVVRSSIRVLRALC</sequence>
<dbReference type="GO" id="GO:0000287">
    <property type="term" value="F:magnesium ion binding"/>
    <property type="evidence" value="ECO:0007669"/>
    <property type="project" value="InterPro"/>
</dbReference>
<reference evidence="5" key="2">
    <citation type="submission" date="2023-05" db="EMBL/GenBank/DDBJ databases">
        <authorList>
            <person name="Schelkunov M.I."/>
        </authorList>
    </citation>
    <scope>NUCLEOTIDE SEQUENCE</scope>
    <source>
        <strain evidence="5">Hsosn_3</strain>
        <tissue evidence="5">Leaf</tissue>
    </source>
</reference>
<keyword evidence="2" id="KW-0460">Magnesium</keyword>
<keyword evidence="3" id="KW-0456">Lyase</keyword>
<evidence type="ECO:0000313" key="5">
    <source>
        <dbReference type="EMBL" id="KAK1366871.1"/>
    </source>
</evidence>
<gene>
    <name evidence="5" type="ORF">POM88_042432</name>
</gene>
<dbReference type="InterPro" id="IPR050148">
    <property type="entry name" value="Terpene_synthase-like"/>
</dbReference>
<name>A0AAD8MAN7_9APIA</name>
<comment type="caution">
    <text evidence="5">The sequence shown here is derived from an EMBL/GenBank/DDBJ whole genome shotgun (WGS) entry which is preliminary data.</text>
</comment>
<dbReference type="GO" id="GO:0016114">
    <property type="term" value="P:terpenoid biosynthetic process"/>
    <property type="evidence" value="ECO:0007669"/>
    <property type="project" value="InterPro"/>
</dbReference>
<dbReference type="Proteomes" id="UP001237642">
    <property type="component" value="Unassembled WGS sequence"/>
</dbReference>
<dbReference type="GO" id="GO:0010333">
    <property type="term" value="F:terpene synthase activity"/>
    <property type="evidence" value="ECO:0007669"/>
    <property type="project" value="InterPro"/>
</dbReference>
<dbReference type="Pfam" id="PF03936">
    <property type="entry name" value="Terpene_synth_C"/>
    <property type="match status" value="1"/>
</dbReference>
<evidence type="ECO:0000259" key="4">
    <source>
        <dbReference type="Pfam" id="PF03936"/>
    </source>
</evidence>
<dbReference type="SUPFAM" id="SSF48576">
    <property type="entry name" value="Terpenoid synthases"/>
    <property type="match status" value="1"/>
</dbReference>
<keyword evidence="6" id="KW-1185">Reference proteome</keyword>
<dbReference type="PANTHER" id="PTHR31225:SF93">
    <property type="entry name" value="ALPHA-HUMULENE_(-)-(E)-BETA-CARYOPHYLLENE SYNTHASE"/>
    <property type="match status" value="1"/>
</dbReference>
<dbReference type="PANTHER" id="PTHR31225">
    <property type="entry name" value="OS04G0344100 PROTEIN-RELATED"/>
    <property type="match status" value="1"/>
</dbReference>
<feature type="domain" description="Terpene synthase metal-binding" evidence="4">
    <location>
        <begin position="45"/>
        <end position="122"/>
    </location>
</feature>
<dbReference type="InterPro" id="IPR008949">
    <property type="entry name" value="Isoprenoid_synthase_dom_sf"/>
</dbReference>
<dbReference type="Gene3D" id="1.10.600.10">
    <property type="entry name" value="Farnesyl Diphosphate Synthase"/>
    <property type="match status" value="2"/>
</dbReference>
<evidence type="ECO:0000256" key="1">
    <source>
        <dbReference type="ARBA" id="ARBA00022723"/>
    </source>
</evidence>
<evidence type="ECO:0000256" key="3">
    <source>
        <dbReference type="ARBA" id="ARBA00023239"/>
    </source>
</evidence>
<keyword evidence="1" id="KW-0479">Metal-binding</keyword>
<organism evidence="5 6">
    <name type="scientific">Heracleum sosnowskyi</name>
    <dbReference type="NCBI Taxonomy" id="360622"/>
    <lineage>
        <taxon>Eukaryota</taxon>
        <taxon>Viridiplantae</taxon>
        <taxon>Streptophyta</taxon>
        <taxon>Embryophyta</taxon>
        <taxon>Tracheophyta</taxon>
        <taxon>Spermatophyta</taxon>
        <taxon>Magnoliopsida</taxon>
        <taxon>eudicotyledons</taxon>
        <taxon>Gunneridae</taxon>
        <taxon>Pentapetalae</taxon>
        <taxon>asterids</taxon>
        <taxon>campanulids</taxon>
        <taxon>Apiales</taxon>
        <taxon>Apiaceae</taxon>
        <taxon>Apioideae</taxon>
        <taxon>apioid superclade</taxon>
        <taxon>Tordylieae</taxon>
        <taxon>Tordyliinae</taxon>
        <taxon>Heracleum</taxon>
    </lineage>
</organism>
<reference evidence="5" key="1">
    <citation type="submission" date="2023-02" db="EMBL/GenBank/DDBJ databases">
        <title>Genome of toxic invasive species Heracleum sosnowskyi carries increased number of genes despite the absence of recent whole-genome duplications.</title>
        <authorList>
            <person name="Schelkunov M."/>
            <person name="Shtratnikova V."/>
            <person name="Makarenko M."/>
            <person name="Klepikova A."/>
            <person name="Omelchenko D."/>
            <person name="Novikova G."/>
            <person name="Obukhova E."/>
            <person name="Bogdanov V."/>
            <person name="Penin A."/>
            <person name="Logacheva M."/>
        </authorList>
    </citation>
    <scope>NUCLEOTIDE SEQUENCE</scope>
    <source>
        <strain evidence="5">Hsosn_3</strain>
        <tissue evidence="5">Leaf</tissue>
    </source>
</reference>
<protein>
    <recommendedName>
        <fullName evidence="4">Terpene synthase metal-binding domain-containing protein</fullName>
    </recommendedName>
</protein>
<dbReference type="AlphaFoldDB" id="A0AAD8MAN7"/>
<accession>A0AAD8MAN7</accession>
<dbReference type="EMBL" id="JAUIZM010000009">
    <property type="protein sequence ID" value="KAK1366871.1"/>
    <property type="molecule type" value="Genomic_DNA"/>
</dbReference>
<proteinExistence type="predicted"/>